<accession>A0A9W9K672</accession>
<keyword evidence="2" id="KW-0732">Signal</keyword>
<keyword evidence="4" id="KW-1185">Reference proteome</keyword>
<dbReference type="OrthoDB" id="5419608at2759"/>
<sequence length="195" mass="19393">MQYKLITTAAIVATALAAPSPANTDTDTDSDVYNLDTSDYNSLLLDYLNPPTSIRSVLATAIPSSFYMDMLDPASSSSILSDIDAGNFPAWYSSLPNNVKAWATTAFEDEVATASPTISSEALVTASDSAATSTSSVAVTSETGSAAATSSTTATGSTSAEATSSQSTAGAPRSTGGVAVGVAGAVGVLALAIGL</sequence>
<feature type="region of interest" description="Disordered" evidence="1">
    <location>
        <begin position="136"/>
        <end position="174"/>
    </location>
</feature>
<name>A0A9W9K672_9EURO</name>
<dbReference type="EMBL" id="JAPQKH010000006">
    <property type="protein sequence ID" value="KAJ5093617.1"/>
    <property type="molecule type" value="Genomic_DNA"/>
</dbReference>
<reference evidence="3" key="1">
    <citation type="submission" date="2022-11" db="EMBL/GenBank/DDBJ databases">
        <authorList>
            <person name="Petersen C."/>
        </authorList>
    </citation>
    <scope>NUCLEOTIDE SEQUENCE</scope>
    <source>
        <strain evidence="3">IBT 30069</strain>
    </source>
</reference>
<comment type="caution">
    <text evidence="3">The sequence shown here is derived from an EMBL/GenBank/DDBJ whole genome shotgun (WGS) entry which is preliminary data.</text>
</comment>
<gene>
    <name evidence="3" type="ORF">N7456_009478</name>
</gene>
<organism evidence="3 4">
    <name type="scientific">Penicillium angulare</name>
    <dbReference type="NCBI Taxonomy" id="116970"/>
    <lineage>
        <taxon>Eukaryota</taxon>
        <taxon>Fungi</taxon>
        <taxon>Dikarya</taxon>
        <taxon>Ascomycota</taxon>
        <taxon>Pezizomycotina</taxon>
        <taxon>Eurotiomycetes</taxon>
        <taxon>Eurotiomycetidae</taxon>
        <taxon>Eurotiales</taxon>
        <taxon>Aspergillaceae</taxon>
        <taxon>Penicillium</taxon>
    </lineage>
</organism>
<evidence type="ECO:0000256" key="2">
    <source>
        <dbReference type="SAM" id="SignalP"/>
    </source>
</evidence>
<reference evidence="3" key="2">
    <citation type="journal article" date="2023" name="IMA Fungus">
        <title>Comparative genomic study of the Penicillium genus elucidates a diverse pangenome and 15 lateral gene transfer events.</title>
        <authorList>
            <person name="Petersen C."/>
            <person name="Sorensen T."/>
            <person name="Nielsen M.R."/>
            <person name="Sondergaard T.E."/>
            <person name="Sorensen J.L."/>
            <person name="Fitzpatrick D.A."/>
            <person name="Frisvad J.C."/>
            <person name="Nielsen K.L."/>
        </authorList>
    </citation>
    <scope>NUCLEOTIDE SEQUENCE</scope>
    <source>
        <strain evidence="3">IBT 30069</strain>
    </source>
</reference>
<feature type="chain" id="PRO_5040899053" evidence="2">
    <location>
        <begin position="18"/>
        <end position="195"/>
    </location>
</feature>
<evidence type="ECO:0000313" key="4">
    <source>
        <dbReference type="Proteomes" id="UP001149165"/>
    </source>
</evidence>
<dbReference type="AlphaFoldDB" id="A0A9W9K672"/>
<dbReference type="Proteomes" id="UP001149165">
    <property type="component" value="Unassembled WGS sequence"/>
</dbReference>
<feature type="signal peptide" evidence="2">
    <location>
        <begin position="1"/>
        <end position="17"/>
    </location>
</feature>
<protein>
    <submittedName>
        <fullName evidence="3">Uncharacterized protein</fullName>
    </submittedName>
</protein>
<evidence type="ECO:0000256" key="1">
    <source>
        <dbReference type="SAM" id="MobiDB-lite"/>
    </source>
</evidence>
<evidence type="ECO:0000313" key="3">
    <source>
        <dbReference type="EMBL" id="KAJ5093617.1"/>
    </source>
</evidence>
<proteinExistence type="predicted"/>